<keyword evidence="3" id="KW-1185">Reference proteome</keyword>
<sequence length="702" mass="73461">MILDKFSEQIAHFVGLFHLADESARHRKDYQEFRLAKAKAEHDPKDGVDQLHFRSPYDLDDPEPGLHYVPGRFDVLKEGVGSGVSPVAIPVHDIGLRGYHPHGARPHPFLDAELHLVRHGEVPEITPPGSTVLQLVQENFLADNDYASVGGHGLGLRNMIDSGAQLASLAKAALAADPFLSFDEHGMPAGGASIGDFIESMADTARLFAAGHMDDGQTSSSTSFTDGNTTTTVFVATGEAAQGFHLNGVEAGTLPTLKDHMPLALRDAPDHSDPAASGVSGGINGPLQSAHGEAASGGAPLPQASVEISAGGNMLVNEAFDTNKSLFGTVTAVKGDHFELNLIAQVNVYSDTDAVGETLSSWNSAPQASATFNLASFNRIDASSPAKPVTDTTAFPKFWAVTEISGDLTVMNWTKQLNLITDQDRMIVSSSGVTTTLSTGDNKLFNTLDFTNLGKYFDLILVGGSLIEASVIKQINVLLDDDIVGAVKSFSTSGAGQLSTHDNLLWNQAAITTIGGADRFGALSDGYRSTLDDFASGKKTLSADVLQDSAFAGLVGLRVLYISGNLYDLHYVSQTNVLGDSDQVALAMNKGLAGAGADWSVSTGSNALVNIAGIFDVDSTGKTYVGGEKYTDEILIQTDIIATNPVLGAQNADHLVNEAVVFLGDGLLGPDHGADTTGHSGAAGANAGAHAGHNDIMQSVLS</sequence>
<dbReference type="Proteomes" id="UP001205906">
    <property type="component" value="Unassembled WGS sequence"/>
</dbReference>
<gene>
    <name evidence="2" type="ORF">NGM99_04795</name>
</gene>
<proteinExistence type="predicted"/>
<evidence type="ECO:0000313" key="3">
    <source>
        <dbReference type="Proteomes" id="UP001205906"/>
    </source>
</evidence>
<accession>A0ABT1C2R2</accession>
<protein>
    <submittedName>
        <fullName evidence="2">Type I secretion protein</fullName>
    </submittedName>
</protein>
<dbReference type="EMBL" id="JAMXQS010000002">
    <property type="protein sequence ID" value="MCO6049104.1"/>
    <property type="molecule type" value="Genomic_DNA"/>
</dbReference>
<comment type="caution">
    <text evidence="2">The sequence shown here is derived from an EMBL/GenBank/DDBJ whole genome shotgun (WGS) entry which is preliminary data.</text>
</comment>
<evidence type="ECO:0000256" key="1">
    <source>
        <dbReference type="SAM" id="MobiDB-lite"/>
    </source>
</evidence>
<feature type="region of interest" description="Disordered" evidence="1">
    <location>
        <begin position="266"/>
        <end position="300"/>
    </location>
</feature>
<organism evidence="2 3">
    <name type="scientific">Mesorhizobium liriopis</name>
    <dbReference type="NCBI Taxonomy" id="2953882"/>
    <lineage>
        <taxon>Bacteria</taxon>
        <taxon>Pseudomonadati</taxon>
        <taxon>Pseudomonadota</taxon>
        <taxon>Alphaproteobacteria</taxon>
        <taxon>Hyphomicrobiales</taxon>
        <taxon>Phyllobacteriaceae</taxon>
        <taxon>Mesorhizobium</taxon>
    </lineage>
</organism>
<dbReference type="RefSeq" id="WP_252816513.1">
    <property type="nucleotide sequence ID" value="NZ_JAMXQS010000002.1"/>
</dbReference>
<name>A0ABT1C2R2_9HYPH</name>
<evidence type="ECO:0000313" key="2">
    <source>
        <dbReference type="EMBL" id="MCO6049104.1"/>
    </source>
</evidence>
<reference evidence="2 3" key="1">
    <citation type="submission" date="2022-06" db="EMBL/GenBank/DDBJ databases">
        <title>Mesorhizobium sp. strain RP14 Genome sequencing and assembly.</title>
        <authorList>
            <person name="Kim I."/>
        </authorList>
    </citation>
    <scope>NUCLEOTIDE SEQUENCE [LARGE SCALE GENOMIC DNA]</scope>
    <source>
        <strain evidence="3">RP14(2022)</strain>
    </source>
</reference>